<gene>
    <name evidence="1" type="ORF">CEXT_599891</name>
</gene>
<sequence length="49" mass="5221">LSVEVNSSRTGLTLGVKGEAMVLKLPGEKGHILTGYRTRLMSIGNHVTV</sequence>
<proteinExistence type="predicted"/>
<organism evidence="1 2">
    <name type="scientific">Caerostris extrusa</name>
    <name type="common">Bark spider</name>
    <name type="synonym">Caerostris bankana</name>
    <dbReference type="NCBI Taxonomy" id="172846"/>
    <lineage>
        <taxon>Eukaryota</taxon>
        <taxon>Metazoa</taxon>
        <taxon>Ecdysozoa</taxon>
        <taxon>Arthropoda</taxon>
        <taxon>Chelicerata</taxon>
        <taxon>Arachnida</taxon>
        <taxon>Araneae</taxon>
        <taxon>Araneomorphae</taxon>
        <taxon>Entelegynae</taxon>
        <taxon>Araneoidea</taxon>
        <taxon>Araneidae</taxon>
        <taxon>Caerostris</taxon>
    </lineage>
</organism>
<name>A0AAV4XUA5_CAEEX</name>
<protein>
    <submittedName>
        <fullName evidence="1">Uncharacterized protein</fullName>
    </submittedName>
</protein>
<accession>A0AAV4XUA5</accession>
<dbReference type="AlphaFoldDB" id="A0AAV4XUA5"/>
<keyword evidence="2" id="KW-1185">Reference proteome</keyword>
<comment type="caution">
    <text evidence="1">The sequence shown here is derived from an EMBL/GenBank/DDBJ whole genome shotgun (WGS) entry which is preliminary data.</text>
</comment>
<reference evidence="1 2" key="1">
    <citation type="submission" date="2021-06" db="EMBL/GenBank/DDBJ databases">
        <title>Caerostris extrusa draft genome.</title>
        <authorList>
            <person name="Kono N."/>
            <person name="Arakawa K."/>
        </authorList>
    </citation>
    <scope>NUCLEOTIDE SEQUENCE [LARGE SCALE GENOMIC DNA]</scope>
</reference>
<evidence type="ECO:0000313" key="1">
    <source>
        <dbReference type="EMBL" id="GIY97444.1"/>
    </source>
</evidence>
<dbReference type="Proteomes" id="UP001054945">
    <property type="component" value="Unassembled WGS sequence"/>
</dbReference>
<feature type="non-terminal residue" evidence="1">
    <location>
        <position position="1"/>
    </location>
</feature>
<evidence type="ECO:0000313" key="2">
    <source>
        <dbReference type="Proteomes" id="UP001054945"/>
    </source>
</evidence>
<dbReference type="EMBL" id="BPLR01018159">
    <property type="protein sequence ID" value="GIY97444.1"/>
    <property type="molecule type" value="Genomic_DNA"/>
</dbReference>